<protein>
    <submittedName>
        <fullName evidence="2 3">Uncharacterized protein</fullName>
    </submittedName>
</protein>
<feature type="compositionally biased region" description="Polar residues" evidence="1">
    <location>
        <begin position="475"/>
        <end position="490"/>
    </location>
</feature>
<dbReference type="EnsemblPlants" id="Pp3c24_11820V3.1">
    <property type="protein sequence ID" value="Pp3c24_11820V3.1"/>
    <property type="gene ID" value="Pp3c24_11820"/>
</dbReference>
<accession>A0A2K1IGE7</accession>
<dbReference type="AlphaFoldDB" id="A0A2K1IGE7"/>
<feature type="compositionally biased region" description="Polar residues" evidence="1">
    <location>
        <begin position="392"/>
        <end position="403"/>
    </location>
</feature>
<evidence type="ECO:0000313" key="2">
    <source>
        <dbReference type="EMBL" id="PNR28351.1"/>
    </source>
</evidence>
<feature type="compositionally biased region" description="Polar residues" evidence="1">
    <location>
        <begin position="371"/>
        <end position="381"/>
    </location>
</feature>
<evidence type="ECO:0000313" key="3">
    <source>
        <dbReference type="EnsemblPlants" id="Pp3c24_11820V3.1"/>
    </source>
</evidence>
<dbReference type="GeneID" id="112276565"/>
<dbReference type="Gramene" id="Pp3c24_11820V3.1">
    <property type="protein sequence ID" value="Pp3c24_11820V3.1"/>
    <property type="gene ID" value="Pp3c24_11820"/>
</dbReference>
<reference evidence="2 4" key="2">
    <citation type="journal article" date="2018" name="Plant J.">
        <title>The Physcomitrella patens chromosome-scale assembly reveals moss genome structure and evolution.</title>
        <authorList>
            <person name="Lang D."/>
            <person name="Ullrich K.K."/>
            <person name="Murat F."/>
            <person name="Fuchs J."/>
            <person name="Jenkins J."/>
            <person name="Haas F.B."/>
            <person name="Piednoel M."/>
            <person name="Gundlach H."/>
            <person name="Van Bel M."/>
            <person name="Meyberg R."/>
            <person name="Vives C."/>
            <person name="Morata J."/>
            <person name="Symeonidi A."/>
            <person name="Hiss M."/>
            <person name="Muchero W."/>
            <person name="Kamisugi Y."/>
            <person name="Saleh O."/>
            <person name="Blanc G."/>
            <person name="Decker E.L."/>
            <person name="van Gessel N."/>
            <person name="Grimwood J."/>
            <person name="Hayes R.D."/>
            <person name="Graham S.W."/>
            <person name="Gunter L.E."/>
            <person name="McDaniel S.F."/>
            <person name="Hoernstein S.N.W."/>
            <person name="Larsson A."/>
            <person name="Li F.W."/>
            <person name="Perroud P.F."/>
            <person name="Phillips J."/>
            <person name="Ranjan P."/>
            <person name="Rokshar D.S."/>
            <person name="Rothfels C.J."/>
            <person name="Schneider L."/>
            <person name="Shu S."/>
            <person name="Stevenson D.W."/>
            <person name="Thummler F."/>
            <person name="Tillich M."/>
            <person name="Villarreal Aguilar J.C."/>
            <person name="Widiez T."/>
            <person name="Wong G.K."/>
            <person name="Wymore A."/>
            <person name="Zhang Y."/>
            <person name="Zimmer A.D."/>
            <person name="Quatrano R.S."/>
            <person name="Mayer K.F.X."/>
            <person name="Goodstein D."/>
            <person name="Casacuberta J.M."/>
            <person name="Vandepoele K."/>
            <person name="Reski R."/>
            <person name="Cuming A.C."/>
            <person name="Tuskan G.A."/>
            <person name="Maumus F."/>
            <person name="Salse J."/>
            <person name="Schmutz J."/>
            <person name="Rensing S.A."/>
        </authorList>
    </citation>
    <scope>NUCLEOTIDE SEQUENCE [LARGE SCALE GENOMIC DNA]</scope>
    <source>
        <strain evidence="3 4">cv. Gransden 2004</strain>
    </source>
</reference>
<evidence type="ECO:0000313" key="4">
    <source>
        <dbReference type="Proteomes" id="UP000006727"/>
    </source>
</evidence>
<proteinExistence type="predicted"/>
<feature type="region of interest" description="Disordered" evidence="1">
    <location>
        <begin position="1"/>
        <end position="20"/>
    </location>
</feature>
<organism evidence="2">
    <name type="scientific">Physcomitrium patens</name>
    <name type="common">Spreading-leaved earth moss</name>
    <name type="synonym">Physcomitrella patens</name>
    <dbReference type="NCBI Taxonomy" id="3218"/>
    <lineage>
        <taxon>Eukaryota</taxon>
        <taxon>Viridiplantae</taxon>
        <taxon>Streptophyta</taxon>
        <taxon>Embryophyta</taxon>
        <taxon>Bryophyta</taxon>
        <taxon>Bryophytina</taxon>
        <taxon>Bryopsida</taxon>
        <taxon>Funariidae</taxon>
        <taxon>Funariales</taxon>
        <taxon>Funariaceae</taxon>
        <taxon>Physcomitrium</taxon>
    </lineage>
</organism>
<feature type="compositionally biased region" description="Polar residues" evidence="1">
    <location>
        <begin position="509"/>
        <end position="523"/>
    </location>
</feature>
<sequence>MPTAQAATRMPNNSDRGYEHLRSKSLPMYGGGRWGTIVKPQAESHEYNQMSNTITPAHKYIPAPVGCSECEKFWKALILEIEEKHTSKAPEGKASLRLVKGIARSELRVKPSKHVTSERGFFSGLGCINSNVHGDSFTSMVGSIFNLCQPRPSGTGKTNSDSTLANRGRCREFPKAKLNVTTMRTSPTVPAYGDPSNVRPFVFQSSACVVPKQVGLDRTEAYNGVRSTPPQRDDGDRFYPEPPTSCLSSCVRNRSRHLSMPTMISTSSQLHAKGDRQDMYQGLKQAGKNFKPILRRFHCNRQMDEARSNPSTPPQYATIYNEDFETSRLKPFPPSSSSSHAQGHNRAQPRKILSPSTTPGMFHPSPKEKSISQTPRASGLQQMGAEGYSYHCSPQTSLETSSSRWRRDPRILDEVHSKLPNSSATHTLSQSGHTYAVDVAASKHGPSHQDVSVNSTPSSNHSTQEASHDDIPGFSSATTLSPVSTTESGYTSLSFSTSNYSSSSASSTPRGDNQGSRTSTPGSKTDRPNYISFQAWEPASSADSDRDVELILPTSSWNVKVPHRRINVNRSATSTPAMLTPLVLFTGHGCRSETDDDWEDEEDSDDDAITKS</sequence>
<feature type="region of interest" description="Disordered" evidence="1">
    <location>
        <begin position="442"/>
        <end position="529"/>
    </location>
</feature>
<evidence type="ECO:0000256" key="1">
    <source>
        <dbReference type="SAM" id="MobiDB-lite"/>
    </source>
</evidence>
<feature type="compositionally biased region" description="Low complexity" evidence="1">
    <location>
        <begin position="491"/>
        <end position="508"/>
    </location>
</feature>
<dbReference type="RefSeq" id="XP_024363743.1">
    <property type="nucleotide sequence ID" value="XM_024507975.2"/>
</dbReference>
<feature type="region of interest" description="Disordered" evidence="1">
    <location>
        <begin position="591"/>
        <end position="612"/>
    </location>
</feature>
<reference evidence="2 4" key="1">
    <citation type="journal article" date="2008" name="Science">
        <title>The Physcomitrella genome reveals evolutionary insights into the conquest of land by plants.</title>
        <authorList>
            <person name="Rensing S."/>
            <person name="Lang D."/>
            <person name="Zimmer A."/>
            <person name="Terry A."/>
            <person name="Salamov A."/>
            <person name="Shapiro H."/>
            <person name="Nishiyama T."/>
            <person name="Perroud P.-F."/>
            <person name="Lindquist E."/>
            <person name="Kamisugi Y."/>
            <person name="Tanahashi T."/>
            <person name="Sakakibara K."/>
            <person name="Fujita T."/>
            <person name="Oishi K."/>
            <person name="Shin-I T."/>
            <person name="Kuroki Y."/>
            <person name="Toyoda A."/>
            <person name="Suzuki Y."/>
            <person name="Hashimoto A."/>
            <person name="Yamaguchi K."/>
            <person name="Sugano A."/>
            <person name="Kohara Y."/>
            <person name="Fujiyama A."/>
            <person name="Anterola A."/>
            <person name="Aoki S."/>
            <person name="Ashton N."/>
            <person name="Barbazuk W.B."/>
            <person name="Barker E."/>
            <person name="Bennetzen J."/>
            <person name="Bezanilla M."/>
            <person name="Blankenship R."/>
            <person name="Cho S.H."/>
            <person name="Dutcher S."/>
            <person name="Estelle M."/>
            <person name="Fawcett J.A."/>
            <person name="Gundlach H."/>
            <person name="Hanada K."/>
            <person name="Heyl A."/>
            <person name="Hicks K.A."/>
            <person name="Hugh J."/>
            <person name="Lohr M."/>
            <person name="Mayer K."/>
            <person name="Melkozernov A."/>
            <person name="Murata T."/>
            <person name="Nelson D."/>
            <person name="Pils B."/>
            <person name="Prigge M."/>
            <person name="Reiss B."/>
            <person name="Renner T."/>
            <person name="Rombauts S."/>
            <person name="Rushton P."/>
            <person name="Sanderfoot A."/>
            <person name="Schween G."/>
            <person name="Shiu S.-H."/>
            <person name="Stueber K."/>
            <person name="Theodoulou F.L."/>
            <person name="Tu H."/>
            <person name="Van de Peer Y."/>
            <person name="Verrier P.J."/>
            <person name="Waters E."/>
            <person name="Wood A."/>
            <person name="Yang L."/>
            <person name="Cove D."/>
            <person name="Cuming A."/>
            <person name="Hasebe M."/>
            <person name="Lucas S."/>
            <person name="Mishler D.B."/>
            <person name="Reski R."/>
            <person name="Grigoriev I."/>
            <person name="Quatrano R.S."/>
            <person name="Boore J.L."/>
        </authorList>
    </citation>
    <scope>NUCLEOTIDE SEQUENCE [LARGE SCALE GENOMIC DNA]</scope>
    <source>
        <strain evidence="3 4">cv. Gransden 2004</strain>
    </source>
</reference>
<dbReference type="PaxDb" id="3218-PP1S16_284V6.1"/>
<feature type="region of interest" description="Disordered" evidence="1">
    <location>
        <begin position="327"/>
        <end position="407"/>
    </location>
</feature>
<dbReference type="Proteomes" id="UP000006727">
    <property type="component" value="Chromosome 24"/>
</dbReference>
<gene>
    <name evidence="3" type="primary">LOC112276565</name>
    <name evidence="2" type="ORF">PHYPA_028943</name>
</gene>
<keyword evidence="4" id="KW-1185">Reference proteome</keyword>
<dbReference type="EMBL" id="ABEU02000024">
    <property type="protein sequence ID" value="PNR28351.1"/>
    <property type="molecule type" value="Genomic_DNA"/>
</dbReference>
<feature type="compositionally biased region" description="Acidic residues" evidence="1">
    <location>
        <begin position="594"/>
        <end position="612"/>
    </location>
</feature>
<dbReference type="OrthoDB" id="10618985at2759"/>
<reference evidence="3" key="3">
    <citation type="submission" date="2020-12" db="UniProtKB">
        <authorList>
            <consortium name="EnsemblPlants"/>
        </authorList>
    </citation>
    <scope>IDENTIFICATION</scope>
</reference>
<name>A0A2K1IGE7_PHYPA</name>
<feature type="compositionally biased region" description="Polar residues" evidence="1">
    <location>
        <begin position="449"/>
        <end position="465"/>
    </location>
</feature>